<proteinExistence type="inferred from homology"/>
<accession>A0AAE3YHY7</accession>
<evidence type="ECO:0000256" key="2">
    <source>
        <dbReference type="ARBA" id="ARBA00022801"/>
    </source>
</evidence>
<dbReference type="CDD" id="cd03673">
    <property type="entry name" value="NUDIX_Ap6A_hydrolase"/>
    <property type="match status" value="1"/>
</dbReference>
<dbReference type="InterPro" id="IPR015797">
    <property type="entry name" value="NUDIX_hydrolase-like_dom_sf"/>
</dbReference>
<dbReference type="PRINTS" id="PR00502">
    <property type="entry name" value="NUDIXFAMILY"/>
</dbReference>
<comment type="similarity">
    <text evidence="1 3">Belongs to the Nudix hydrolase family.</text>
</comment>
<dbReference type="SUPFAM" id="SSF53254">
    <property type="entry name" value="Phosphoglycerate mutase-like"/>
    <property type="match status" value="1"/>
</dbReference>
<evidence type="ECO:0000313" key="6">
    <source>
        <dbReference type="Proteomes" id="UP001247307"/>
    </source>
</evidence>
<name>A0AAE3YHY7_9MICC</name>
<protein>
    <submittedName>
        <fullName evidence="5">8-oxo-dGTP diphosphatase</fullName>
        <ecNumber evidence="5">3.6.1.55</ecNumber>
    </submittedName>
</protein>
<dbReference type="RefSeq" id="WP_309851576.1">
    <property type="nucleotide sequence ID" value="NZ_BAAAIU010000020.1"/>
</dbReference>
<dbReference type="EMBL" id="JAVDUI010000001">
    <property type="protein sequence ID" value="MDR6892489.1"/>
    <property type="molecule type" value="Genomic_DNA"/>
</dbReference>
<evidence type="ECO:0000313" key="5">
    <source>
        <dbReference type="EMBL" id="MDR6892489.1"/>
    </source>
</evidence>
<dbReference type="InterPro" id="IPR051325">
    <property type="entry name" value="Nudix_hydrolase_domain"/>
</dbReference>
<dbReference type="CDD" id="cd07067">
    <property type="entry name" value="HP_PGM_like"/>
    <property type="match status" value="1"/>
</dbReference>
<dbReference type="PANTHER" id="PTHR21340:SF0">
    <property type="entry name" value="BIS(5'-NUCLEOSYL)-TETRAPHOSPHATASE [ASYMMETRICAL]"/>
    <property type="match status" value="1"/>
</dbReference>
<dbReference type="InterPro" id="IPR000086">
    <property type="entry name" value="NUDIX_hydrolase_dom"/>
</dbReference>
<dbReference type="GO" id="GO:0006167">
    <property type="term" value="P:AMP biosynthetic process"/>
    <property type="evidence" value="ECO:0007669"/>
    <property type="project" value="TreeGrafter"/>
</dbReference>
<dbReference type="Proteomes" id="UP001247307">
    <property type="component" value="Unassembled WGS sequence"/>
</dbReference>
<dbReference type="GO" id="GO:0006754">
    <property type="term" value="P:ATP biosynthetic process"/>
    <property type="evidence" value="ECO:0007669"/>
    <property type="project" value="TreeGrafter"/>
</dbReference>
<dbReference type="Gene3D" id="3.90.79.10">
    <property type="entry name" value="Nucleoside Triphosphate Pyrophosphohydrolase"/>
    <property type="match status" value="1"/>
</dbReference>
<sequence length="334" mass="36751">MAAAEAPGRARSSTAVYPQTHGVHVRTGKEDVIAAGGLLWREDGRRLQVLVIHRPRYDDWSWPKGKLDQGESLPECAVREISEEVGVRARLGIPLPSIHYRVNAGEKAVYYWAVEAGDRSPRPDGSEVDRAVWMTPDEARAALTNPDDVAPLDYLEAAHAAGRLRTSPLLVARHAKAKPRSKWTRPEGDRPLAPSGFRQAEALAGLLQCWRPERVASSPWTRCTQTMQPYIKRAAPKVKLVDAFTERAATENPDRTALKFAKLLTAKRIAVYCGHRPVMPVVLGVLRRAAEGDAALSLPDSDPYLRPAALIVAHVSAARPGRVVAFEVHEPFDD</sequence>
<evidence type="ECO:0000256" key="3">
    <source>
        <dbReference type="RuleBase" id="RU003476"/>
    </source>
</evidence>
<dbReference type="SUPFAM" id="SSF55811">
    <property type="entry name" value="Nudix"/>
    <property type="match status" value="1"/>
</dbReference>
<dbReference type="InterPro" id="IPR020476">
    <property type="entry name" value="Nudix_hydrolase"/>
</dbReference>
<dbReference type="PROSITE" id="PS51462">
    <property type="entry name" value="NUDIX"/>
    <property type="match status" value="1"/>
</dbReference>
<gene>
    <name evidence="5" type="ORF">J2S35_001429</name>
</gene>
<dbReference type="PROSITE" id="PS00893">
    <property type="entry name" value="NUDIX_BOX"/>
    <property type="match status" value="1"/>
</dbReference>
<dbReference type="PANTHER" id="PTHR21340">
    <property type="entry name" value="DIADENOSINE 5,5-P1,P4-TETRAPHOSPHATE PYROPHOSPHOHYDROLASE MUTT"/>
    <property type="match status" value="1"/>
</dbReference>
<evidence type="ECO:0000259" key="4">
    <source>
        <dbReference type="PROSITE" id="PS51462"/>
    </source>
</evidence>
<comment type="caution">
    <text evidence="5">The sequence shown here is derived from an EMBL/GenBank/DDBJ whole genome shotgun (WGS) entry which is preliminary data.</text>
</comment>
<dbReference type="Pfam" id="PF00293">
    <property type="entry name" value="NUDIX"/>
    <property type="match status" value="1"/>
</dbReference>
<dbReference type="SMART" id="SM00855">
    <property type="entry name" value="PGAM"/>
    <property type="match status" value="1"/>
</dbReference>
<dbReference type="InterPro" id="IPR013078">
    <property type="entry name" value="His_Pase_superF_clade-1"/>
</dbReference>
<feature type="domain" description="Nudix hydrolase" evidence="4">
    <location>
        <begin position="30"/>
        <end position="156"/>
    </location>
</feature>
<organism evidence="5 6">
    <name type="scientific">Falsarthrobacter nasiphocae</name>
    <dbReference type="NCBI Taxonomy" id="189863"/>
    <lineage>
        <taxon>Bacteria</taxon>
        <taxon>Bacillati</taxon>
        <taxon>Actinomycetota</taxon>
        <taxon>Actinomycetes</taxon>
        <taxon>Micrococcales</taxon>
        <taxon>Micrococcaceae</taxon>
        <taxon>Falsarthrobacter</taxon>
    </lineage>
</organism>
<keyword evidence="2 3" id="KW-0378">Hydrolase</keyword>
<dbReference type="InterPro" id="IPR020084">
    <property type="entry name" value="NUDIX_hydrolase_CS"/>
</dbReference>
<dbReference type="GO" id="GO:0035539">
    <property type="term" value="F:8-oxo-7,8-dihydrodeoxyguanosine triphosphate pyrophosphatase activity"/>
    <property type="evidence" value="ECO:0007669"/>
    <property type="project" value="UniProtKB-EC"/>
</dbReference>
<dbReference type="Gene3D" id="3.40.50.1240">
    <property type="entry name" value="Phosphoglycerate mutase-like"/>
    <property type="match status" value="1"/>
</dbReference>
<dbReference type="GO" id="GO:0004081">
    <property type="term" value="F:bis(5'-nucleosyl)-tetraphosphatase (asymmetrical) activity"/>
    <property type="evidence" value="ECO:0007669"/>
    <property type="project" value="TreeGrafter"/>
</dbReference>
<dbReference type="EC" id="3.6.1.55" evidence="5"/>
<dbReference type="InterPro" id="IPR029033">
    <property type="entry name" value="His_PPase_superfam"/>
</dbReference>
<keyword evidence="6" id="KW-1185">Reference proteome</keyword>
<dbReference type="AlphaFoldDB" id="A0AAE3YHY7"/>
<reference evidence="5" key="1">
    <citation type="submission" date="2023-07" db="EMBL/GenBank/DDBJ databases">
        <title>Sequencing the genomes of 1000 actinobacteria strains.</title>
        <authorList>
            <person name="Klenk H.-P."/>
        </authorList>
    </citation>
    <scope>NUCLEOTIDE SEQUENCE</scope>
    <source>
        <strain evidence="5">DSM 13988</strain>
    </source>
</reference>
<evidence type="ECO:0000256" key="1">
    <source>
        <dbReference type="ARBA" id="ARBA00005582"/>
    </source>
</evidence>
<dbReference type="Pfam" id="PF00300">
    <property type="entry name" value="His_Phos_1"/>
    <property type="match status" value="1"/>
</dbReference>